<dbReference type="InterPro" id="IPR010593">
    <property type="entry name" value="DUF1159"/>
</dbReference>
<dbReference type="AlphaFoldDB" id="A0A5N3P442"/>
<reference evidence="1 2" key="1">
    <citation type="journal article" date="2019" name="Microorganisms">
        <title>Genome Insights into the Novel Species Microvirga brassicacearum, a Rapeseed Endophyte with Biotechnological Potential.</title>
        <authorList>
            <person name="Jimenez-Gomez A."/>
            <person name="Saati-Santamaria Z."/>
            <person name="Igual J.M."/>
            <person name="Rivas R."/>
            <person name="Mateos P.F."/>
            <person name="Garcia-Fraile P."/>
        </authorList>
    </citation>
    <scope>NUCLEOTIDE SEQUENCE [LARGE SCALE GENOMIC DNA]</scope>
    <source>
        <strain evidence="1 2">CDVBN77</strain>
    </source>
</reference>
<gene>
    <name evidence="1" type="ORF">FEZ63_22975</name>
</gene>
<sequence length="170" mass="18948">MRKPRPRAKPLADFVDVCLGPSLARQGFATSDVIVAWADIVGERLAEFTQPLKIEWKRKGPNADPEARPEPAILVVRTESAFALEMQHLAPIVIERVNTYYGWRCIGRIVLKQGPVRRAEKQRPVVPVLSEADRKRVKAATQPIEEDALRLALDRLGQAIVGQPSARTKA</sequence>
<evidence type="ECO:0000313" key="2">
    <source>
        <dbReference type="Proteomes" id="UP000325684"/>
    </source>
</evidence>
<name>A0A5N3P442_9HYPH</name>
<dbReference type="Pfam" id="PF05258">
    <property type="entry name" value="DciA"/>
    <property type="match status" value="1"/>
</dbReference>
<dbReference type="OrthoDB" id="7160947at2"/>
<dbReference type="Proteomes" id="UP000325684">
    <property type="component" value="Unassembled WGS sequence"/>
</dbReference>
<accession>A0A5N3P442</accession>
<dbReference type="PIRSF" id="PIRSF032064">
    <property type="entry name" value="UCP032064"/>
    <property type="match status" value="1"/>
</dbReference>
<comment type="caution">
    <text evidence="1">The sequence shown here is derived from an EMBL/GenBank/DDBJ whole genome shotgun (WGS) entry which is preliminary data.</text>
</comment>
<dbReference type="EMBL" id="VCMV01000071">
    <property type="protein sequence ID" value="KAB0264497.1"/>
    <property type="molecule type" value="Genomic_DNA"/>
</dbReference>
<proteinExistence type="predicted"/>
<dbReference type="InterPro" id="IPR007922">
    <property type="entry name" value="DciA-like"/>
</dbReference>
<organism evidence="1 2">
    <name type="scientific">Microvirga brassicacearum</name>
    <dbReference type="NCBI Taxonomy" id="2580413"/>
    <lineage>
        <taxon>Bacteria</taxon>
        <taxon>Pseudomonadati</taxon>
        <taxon>Pseudomonadota</taxon>
        <taxon>Alphaproteobacteria</taxon>
        <taxon>Hyphomicrobiales</taxon>
        <taxon>Methylobacteriaceae</taxon>
        <taxon>Microvirga</taxon>
    </lineage>
</organism>
<protein>
    <submittedName>
        <fullName evidence="1">DUF721 domain-containing protein</fullName>
    </submittedName>
</protein>
<dbReference type="RefSeq" id="WP_150949334.1">
    <property type="nucleotide sequence ID" value="NZ_VCMV01000071.1"/>
</dbReference>
<evidence type="ECO:0000313" key="1">
    <source>
        <dbReference type="EMBL" id="KAB0264497.1"/>
    </source>
</evidence>
<keyword evidence="2" id="KW-1185">Reference proteome</keyword>